<dbReference type="PANTHER" id="PTHR45661">
    <property type="entry name" value="SURFACE ANTIGEN"/>
    <property type="match status" value="1"/>
</dbReference>
<dbReference type="EMBL" id="JAPFFF010000003">
    <property type="protein sequence ID" value="KAK8893535.1"/>
    <property type="molecule type" value="Genomic_DNA"/>
</dbReference>
<sequence>MEDQDYSDMSDSGEEEQEIDTVSLGPFTYKLYKDKTAVLSLAIKGDSNVKIPSAIQHNDEDYIVKGIAPRALRESKISHLEFDPDCQITKLGKDSLYCHSLEEVILPPKCEKLERGWCNFTLKLNSVSLPLENTNFQVQNAALFGRNMDYLYFVPRNTKTFQVPNTVKYIYAYCFEQCRKLKEVTFEEESSLIRIDPWAFSHCGLKSITFPDSLVTISYDAFFQSRKLQEINFGKASNLKEILISAFKNTNLHSIELPKSCKKVAIAAFQGNRSLEKIKILSDDYIKVWRDAFKDCDPSCEYVIFEGVDVKGEGLKRLKEQVEHYV</sequence>
<dbReference type="Pfam" id="PF13306">
    <property type="entry name" value="LRR_5"/>
    <property type="match status" value="2"/>
</dbReference>
<evidence type="ECO:0008006" key="3">
    <source>
        <dbReference type="Google" id="ProtNLM"/>
    </source>
</evidence>
<evidence type="ECO:0000313" key="1">
    <source>
        <dbReference type="EMBL" id="KAK8893535.1"/>
    </source>
</evidence>
<name>A0ABR2KQW4_9EUKA</name>
<dbReference type="InterPro" id="IPR032675">
    <property type="entry name" value="LRR_dom_sf"/>
</dbReference>
<dbReference type="Gene3D" id="3.80.10.10">
    <property type="entry name" value="Ribonuclease Inhibitor"/>
    <property type="match status" value="2"/>
</dbReference>
<keyword evidence="2" id="KW-1185">Reference proteome</keyword>
<protein>
    <recommendedName>
        <fullName evidence="3">Leucine-rich repeat domain-containing protein</fullName>
    </recommendedName>
</protein>
<reference evidence="1 2" key="1">
    <citation type="submission" date="2024-04" db="EMBL/GenBank/DDBJ databases">
        <title>Tritrichomonas musculus Genome.</title>
        <authorList>
            <person name="Alves-Ferreira E."/>
            <person name="Grigg M."/>
            <person name="Lorenzi H."/>
            <person name="Galac M."/>
        </authorList>
    </citation>
    <scope>NUCLEOTIDE SEQUENCE [LARGE SCALE GENOMIC DNA]</scope>
    <source>
        <strain evidence="1 2">EAF2021</strain>
    </source>
</reference>
<dbReference type="Proteomes" id="UP001470230">
    <property type="component" value="Unassembled WGS sequence"/>
</dbReference>
<evidence type="ECO:0000313" key="2">
    <source>
        <dbReference type="Proteomes" id="UP001470230"/>
    </source>
</evidence>
<gene>
    <name evidence="1" type="ORF">M9Y10_021957</name>
</gene>
<proteinExistence type="predicted"/>
<dbReference type="InterPro" id="IPR053139">
    <property type="entry name" value="Surface_bspA-like"/>
</dbReference>
<comment type="caution">
    <text evidence="1">The sequence shown here is derived from an EMBL/GenBank/DDBJ whole genome shotgun (WGS) entry which is preliminary data.</text>
</comment>
<dbReference type="PANTHER" id="PTHR45661:SF3">
    <property type="entry name" value="IG-LIKE DOMAIN-CONTAINING PROTEIN"/>
    <property type="match status" value="1"/>
</dbReference>
<organism evidence="1 2">
    <name type="scientific">Tritrichomonas musculus</name>
    <dbReference type="NCBI Taxonomy" id="1915356"/>
    <lineage>
        <taxon>Eukaryota</taxon>
        <taxon>Metamonada</taxon>
        <taxon>Parabasalia</taxon>
        <taxon>Tritrichomonadida</taxon>
        <taxon>Tritrichomonadidae</taxon>
        <taxon>Tritrichomonas</taxon>
    </lineage>
</organism>
<accession>A0ABR2KQW4</accession>
<dbReference type="SUPFAM" id="SSF52058">
    <property type="entry name" value="L domain-like"/>
    <property type="match status" value="1"/>
</dbReference>
<dbReference type="InterPro" id="IPR026906">
    <property type="entry name" value="LRR_5"/>
</dbReference>